<protein>
    <submittedName>
        <fullName evidence="1">Uncharacterized protein</fullName>
    </submittedName>
</protein>
<evidence type="ECO:0000313" key="1">
    <source>
        <dbReference type="EMBL" id="QRD03078.1"/>
    </source>
</evidence>
<name>A0A7U2I7W8_PHANO</name>
<gene>
    <name evidence="1" type="ORF">JI435_141490</name>
</gene>
<proteinExistence type="predicted"/>
<accession>A0A7U2I7W8</accession>
<keyword evidence="2" id="KW-1185">Reference proteome</keyword>
<sequence length="55" mass="5957">MACLCDEGSSQIPRFENVCDAYRFSIRSGPTSRGTIRLIGSGRSGMGATISHRLH</sequence>
<dbReference type="EMBL" id="CP069036">
    <property type="protein sequence ID" value="QRD03078.1"/>
    <property type="molecule type" value="Genomic_DNA"/>
</dbReference>
<dbReference type="Proteomes" id="UP000663193">
    <property type="component" value="Chromosome 14"/>
</dbReference>
<dbReference type="AlphaFoldDB" id="A0A7U2I7W8"/>
<organism evidence="1 2">
    <name type="scientific">Phaeosphaeria nodorum (strain SN15 / ATCC MYA-4574 / FGSC 10173)</name>
    <name type="common">Glume blotch fungus</name>
    <name type="synonym">Parastagonospora nodorum</name>
    <dbReference type="NCBI Taxonomy" id="321614"/>
    <lineage>
        <taxon>Eukaryota</taxon>
        <taxon>Fungi</taxon>
        <taxon>Dikarya</taxon>
        <taxon>Ascomycota</taxon>
        <taxon>Pezizomycotina</taxon>
        <taxon>Dothideomycetes</taxon>
        <taxon>Pleosporomycetidae</taxon>
        <taxon>Pleosporales</taxon>
        <taxon>Pleosporineae</taxon>
        <taxon>Phaeosphaeriaceae</taxon>
        <taxon>Parastagonospora</taxon>
    </lineage>
</organism>
<dbReference type="VEuPathDB" id="FungiDB:JI435_141490"/>
<reference evidence="2" key="1">
    <citation type="journal article" date="2021" name="BMC Genomics">
        <title>Chromosome-level genome assembly and manually-curated proteome of model necrotroph Parastagonospora nodorum Sn15 reveals a genome-wide trove of candidate effector homologs, and redundancy of virulence-related functions within an accessory chromosome.</title>
        <authorList>
            <person name="Bertazzoni S."/>
            <person name="Jones D.A.B."/>
            <person name="Phan H.T."/>
            <person name="Tan K.-C."/>
            <person name="Hane J.K."/>
        </authorList>
    </citation>
    <scope>NUCLEOTIDE SEQUENCE [LARGE SCALE GENOMIC DNA]</scope>
    <source>
        <strain evidence="2">SN15 / ATCC MYA-4574 / FGSC 10173)</strain>
    </source>
</reference>
<evidence type="ECO:0000313" key="2">
    <source>
        <dbReference type="Proteomes" id="UP000663193"/>
    </source>
</evidence>